<keyword evidence="3" id="KW-0238">DNA-binding</keyword>
<feature type="region of interest" description="Disordered" evidence="6">
    <location>
        <begin position="339"/>
        <end position="410"/>
    </location>
</feature>
<feature type="compositionally biased region" description="Basic residues" evidence="6">
    <location>
        <begin position="389"/>
        <end position="407"/>
    </location>
</feature>
<proteinExistence type="predicted"/>
<evidence type="ECO:0000256" key="6">
    <source>
        <dbReference type="SAM" id="MobiDB-lite"/>
    </source>
</evidence>
<feature type="region of interest" description="Disordered" evidence="6">
    <location>
        <begin position="153"/>
        <end position="199"/>
    </location>
</feature>
<keyword evidence="4" id="KW-0804">Transcription</keyword>
<dbReference type="Gene3D" id="1.20.5.170">
    <property type="match status" value="1"/>
</dbReference>
<dbReference type="GO" id="GO:0000978">
    <property type="term" value="F:RNA polymerase II cis-regulatory region sequence-specific DNA binding"/>
    <property type="evidence" value="ECO:0007669"/>
    <property type="project" value="TreeGrafter"/>
</dbReference>
<dbReference type="SUPFAM" id="SSF57959">
    <property type="entry name" value="Leucine zipper domain"/>
    <property type="match status" value="1"/>
</dbReference>
<feature type="region of interest" description="Disordered" evidence="6">
    <location>
        <begin position="1"/>
        <end position="28"/>
    </location>
</feature>
<reference evidence="8" key="1">
    <citation type="submission" date="2020-08" db="EMBL/GenBank/DDBJ databases">
        <title>Multicomponent nature underlies the extraordinary mechanical properties of spider dragline silk.</title>
        <authorList>
            <person name="Kono N."/>
            <person name="Nakamura H."/>
            <person name="Mori M."/>
            <person name="Yoshida Y."/>
            <person name="Ohtoshi R."/>
            <person name="Malay A.D."/>
            <person name="Moran D.A.P."/>
            <person name="Tomita M."/>
            <person name="Numata K."/>
            <person name="Arakawa K."/>
        </authorList>
    </citation>
    <scope>NUCLEOTIDE SEQUENCE</scope>
</reference>
<keyword evidence="5" id="KW-0539">Nucleus</keyword>
<sequence>MASEKSCPSDKYTPKYSPISSTDEDSIDTVVQDKPINFSKQNTYTTSIHHPFSYSRMRFPVLPTPNNPEPKLMNNTSDLQPRNAHIMDPSTSQGSEPLSSIVDRLIIRNRGEFLRNGNKSPPRTSQELINSWIDSTIAFASERAQTFRRLERQSTVGEISEPPFSANGRVSSKQDRKFNNTSLPKGKSARVLHQESPSENRHLMNAREQFSSGSFQGPMNHQRSISTPTANSLSGSRNGFPNAQYNRVSSNTQRRLSGEAPSFSSSSKENTSPLDPQSSNSFGEASSNYVTSSDQSSSPSFPPRPFNDLSPEDPKYSLGMGMQLQAQALVNGPLAIRPGLSITQQPTHPQNQLNGHDEDPNEASNANGRAKRRKGQPVPEEEKDEKYKEKRLKNNKAAKRSRDKRRLREQQNIAIIKNLTEDNEALLRRVAYYEEMEKRLKNPASFACNPCLTRLSSFPPFKPLSPPPPDAQ</sequence>
<feature type="compositionally biased region" description="Polar residues" evidence="6">
    <location>
        <begin position="262"/>
        <end position="291"/>
    </location>
</feature>
<evidence type="ECO:0000313" key="8">
    <source>
        <dbReference type="EMBL" id="GFY62680.1"/>
    </source>
</evidence>
<feature type="compositionally biased region" description="Polar residues" evidence="6">
    <location>
        <begin position="341"/>
        <end position="354"/>
    </location>
</feature>
<comment type="subcellular location">
    <subcellularLocation>
        <location evidence="1">Nucleus</location>
    </subcellularLocation>
</comment>
<gene>
    <name evidence="8" type="ORF">TNIN_30841</name>
</gene>
<dbReference type="InterPro" id="IPR046347">
    <property type="entry name" value="bZIP_sf"/>
</dbReference>
<accession>A0A8X6XYI5</accession>
<dbReference type="InterPro" id="IPR004827">
    <property type="entry name" value="bZIP"/>
</dbReference>
<evidence type="ECO:0000256" key="4">
    <source>
        <dbReference type="ARBA" id="ARBA00023163"/>
    </source>
</evidence>
<dbReference type="PANTHER" id="PTHR11988">
    <property type="entry name" value="THYROTROPH EMBRYONIC FACTOR RELATED"/>
    <property type="match status" value="1"/>
</dbReference>
<feature type="domain" description="BZIP" evidence="7">
    <location>
        <begin position="384"/>
        <end position="442"/>
    </location>
</feature>
<dbReference type="GO" id="GO:0000981">
    <property type="term" value="F:DNA-binding transcription factor activity, RNA polymerase II-specific"/>
    <property type="evidence" value="ECO:0007669"/>
    <property type="project" value="TreeGrafter"/>
</dbReference>
<evidence type="ECO:0000256" key="1">
    <source>
        <dbReference type="ARBA" id="ARBA00004123"/>
    </source>
</evidence>
<dbReference type="PROSITE" id="PS00036">
    <property type="entry name" value="BZIP_BASIC"/>
    <property type="match status" value="1"/>
</dbReference>
<protein>
    <recommendedName>
        <fullName evidence="7">BZIP domain-containing protein</fullName>
    </recommendedName>
</protein>
<evidence type="ECO:0000313" key="9">
    <source>
        <dbReference type="Proteomes" id="UP000886998"/>
    </source>
</evidence>
<dbReference type="Pfam" id="PF07716">
    <property type="entry name" value="bZIP_2"/>
    <property type="match status" value="1"/>
</dbReference>
<evidence type="ECO:0000256" key="5">
    <source>
        <dbReference type="ARBA" id="ARBA00023242"/>
    </source>
</evidence>
<dbReference type="PANTHER" id="PTHR11988:SF27">
    <property type="entry name" value="GH27708P"/>
    <property type="match status" value="1"/>
</dbReference>
<evidence type="ECO:0000256" key="3">
    <source>
        <dbReference type="ARBA" id="ARBA00023125"/>
    </source>
</evidence>
<comment type="caution">
    <text evidence="8">The sequence shown here is derived from an EMBL/GenBank/DDBJ whole genome shotgun (WGS) entry which is preliminary data.</text>
</comment>
<keyword evidence="9" id="KW-1185">Reference proteome</keyword>
<dbReference type="Proteomes" id="UP000886998">
    <property type="component" value="Unassembled WGS sequence"/>
</dbReference>
<keyword evidence="2" id="KW-0805">Transcription regulation</keyword>
<feature type="region of interest" description="Disordered" evidence="6">
    <location>
        <begin position="211"/>
        <end position="317"/>
    </location>
</feature>
<name>A0A8X6XYI5_9ARAC</name>
<dbReference type="EMBL" id="BMAV01014346">
    <property type="protein sequence ID" value="GFY62680.1"/>
    <property type="molecule type" value="Genomic_DNA"/>
</dbReference>
<dbReference type="SMART" id="SM00338">
    <property type="entry name" value="BRLZ"/>
    <property type="match status" value="1"/>
</dbReference>
<organism evidence="8 9">
    <name type="scientific">Trichonephila inaurata madagascariensis</name>
    <dbReference type="NCBI Taxonomy" id="2747483"/>
    <lineage>
        <taxon>Eukaryota</taxon>
        <taxon>Metazoa</taxon>
        <taxon>Ecdysozoa</taxon>
        <taxon>Arthropoda</taxon>
        <taxon>Chelicerata</taxon>
        <taxon>Arachnida</taxon>
        <taxon>Araneae</taxon>
        <taxon>Araneomorphae</taxon>
        <taxon>Entelegynae</taxon>
        <taxon>Araneoidea</taxon>
        <taxon>Nephilidae</taxon>
        <taxon>Trichonephila</taxon>
        <taxon>Trichonephila inaurata</taxon>
    </lineage>
</organism>
<dbReference type="PROSITE" id="PS50217">
    <property type="entry name" value="BZIP"/>
    <property type="match status" value="1"/>
</dbReference>
<feature type="compositionally biased region" description="Polar residues" evidence="6">
    <location>
        <begin position="211"/>
        <end position="255"/>
    </location>
</feature>
<dbReference type="AlphaFoldDB" id="A0A8X6XYI5"/>
<dbReference type="InterPro" id="IPR040223">
    <property type="entry name" value="PAR_bZIP"/>
</dbReference>
<dbReference type="OrthoDB" id="10598178at2759"/>
<evidence type="ECO:0000259" key="7">
    <source>
        <dbReference type="PROSITE" id="PS50217"/>
    </source>
</evidence>
<dbReference type="GO" id="GO:0005634">
    <property type="term" value="C:nucleus"/>
    <property type="evidence" value="ECO:0007669"/>
    <property type="project" value="UniProtKB-SubCell"/>
</dbReference>
<evidence type="ECO:0000256" key="2">
    <source>
        <dbReference type="ARBA" id="ARBA00023015"/>
    </source>
</evidence>